<reference evidence="2 3" key="1">
    <citation type="submission" date="2018-01" db="EMBL/GenBank/DDBJ databases">
        <authorList>
            <person name="Paulsen S."/>
            <person name="Gram L.K."/>
        </authorList>
    </citation>
    <scope>NUCLEOTIDE SEQUENCE [LARGE SCALE GENOMIC DNA]</scope>
    <source>
        <strain evidence="2 3">S3790</strain>
    </source>
</reference>
<keyword evidence="1" id="KW-0472">Membrane</keyword>
<organism evidence="2 3">
    <name type="scientific">Pseudoalteromonas aurantia</name>
    <dbReference type="NCBI Taxonomy" id="43654"/>
    <lineage>
        <taxon>Bacteria</taxon>
        <taxon>Pseudomonadati</taxon>
        <taxon>Pseudomonadota</taxon>
        <taxon>Gammaproteobacteria</taxon>
        <taxon>Alteromonadales</taxon>
        <taxon>Pseudoalteromonadaceae</taxon>
        <taxon>Pseudoalteromonas</taxon>
    </lineage>
</organism>
<keyword evidence="1" id="KW-1133">Transmembrane helix</keyword>
<protein>
    <submittedName>
        <fullName evidence="2">Uncharacterized protein</fullName>
    </submittedName>
</protein>
<proteinExistence type="predicted"/>
<accession>A0A5S3VDK9</accession>
<name>A0A5S3VDK9_9GAMM</name>
<dbReference type="AlphaFoldDB" id="A0A5S3VDK9"/>
<evidence type="ECO:0000256" key="1">
    <source>
        <dbReference type="SAM" id="Phobius"/>
    </source>
</evidence>
<reference evidence="3" key="2">
    <citation type="submission" date="2019-06" db="EMBL/GenBank/DDBJ databases">
        <title>Co-occurence of chitin degradation, pigmentation and bioactivity in marine Pseudoalteromonas.</title>
        <authorList>
            <person name="Sonnenschein E.C."/>
            <person name="Bech P.K."/>
        </authorList>
    </citation>
    <scope>NUCLEOTIDE SEQUENCE [LARGE SCALE GENOMIC DNA]</scope>
    <source>
        <strain evidence="3">S3790</strain>
    </source>
</reference>
<keyword evidence="1" id="KW-0812">Transmembrane</keyword>
<sequence>MVISIIVQKSKKTQFSRKKAQTIWYENADRGRVSRPKSVWFGLGSDLHRTNKLNRLNILLLLATLTHWFSMMLGAVIDKAGKTGALQPKTGEWFRGHLLDYDTSKNSHLNYNGETT</sequence>
<gene>
    <name evidence="2" type="ORF">CWC19_02415</name>
</gene>
<dbReference type="Proteomes" id="UP000307217">
    <property type="component" value="Unassembled WGS sequence"/>
</dbReference>
<evidence type="ECO:0000313" key="2">
    <source>
        <dbReference type="EMBL" id="TMO70061.1"/>
    </source>
</evidence>
<comment type="caution">
    <text evidence="2">The sequence shown here is derived from an EMBL/GenBank/DDBJ whole genome shotgun (WGS) entry which is preliminary data.</text>
</comment>
<feature type="transmembrane region" description="Helical" evidence="1">
    <location>
        <begin position="58"/>
        <end position="77"/>
    </location>
</feature>
<dbReference type="EMBL" id="PNBX01000007">
    <property type="protein sequence ID" value="TMO70061.1"/>
    <property type="molecule type" value="Genomic_DNA"/>
</dbReference>
<evidence type="ECO:0000313" key="3">
    <source>
        <dbReference type="Proteomes" id="UP000307217"/>
    </source>
</evidence>